<dbReference type="EMBL" id="CADIKM010000002">
    <property type="protein sequence ID" value="CAB3778801.1"/>
    <property type="molecule type" value="Genomic_DNA"/>
</dbReference>
<dbReference type="UniPathway" id="UPA00140">
    <property type="reaction ID" value="UER00205"/>
</dbReference>
<evidence type="ECO:0000256" key="1">
    <source>
        <dbReference type="ARBA" id="ARBA00001823"/>
    </source>
</evidence>
<evidence type="ECO:0000256" key="3">
    <source>
        <dbReference type="ARBA" id="ARBA00004806"/>
    </source>
</evidence>
<evidence type="ECO:0000256" key="14">
    <source>
        <dbReference type="HAMAP-Rule" id="MF_00065"/>
    </source>
</evidence>
<dbReference type="InterPro" id="IPR059117">
    <property type="entry name" value="APS_kinase_dom"/>
</dbReference>
<feature type="binding site" evidence="14">
    <location>
        <begin position="52"/>
        <end position="59"/>
    </location>
    <ligand>
        <name>ATP</name>
        <dbReference type="ChEBI" id="CHEBI:30616"/>
    </ligand>
</feature>
<dbReference type="GO" id="GO:0004020">
    <property type="term" value="F:adenylylsulfate kinase activity"/>
    <property type="evidence" value="ECO:0007669"/>
    <property type="project" value="UniProtKB-UniRule"/>
</dbReference>
<evidence type="ECO:0000313" key="17">
    <source>
        <dbReference type="EMBL" id="CAB3778801.1"/>
    </source>
</evidence>
<dbReference type="PANTHER" id="PTHR11055">
    <property type="entry name" value="BIFUNCTIONAL 3'-PHOSPHOADENOSINE 5'-PHOSPHOSULFATE SYNTHASE"/>
    <property type="match status" value="1"/>
</dbReference>
<dbReference type="Proteomes" id="UP000494115">
    <property type="component" value="Unassembled WGS sequence"/>
</dbReference>
<dbReference type="NCBIfam" id="NF003013">
    <property type="entry name" value="PRK03846.1"/>
    <property type="match status" value="1"/>
</dbReference>
<evidence type="ECO:0000256" key="15">
    <source>
        <dbReference type="RuleBase" id="RU004347"/>
    </source>
</evidence>
<comment type="catalytic activity">
    <reaction evidence="1 14 15">
        <text>adenosine 5'-phosphosulfate + ATP = 3'-phosphoadenylyl sulfate + ADP + H(+)</text>
        <dbReference type="Rhea" id="RHEA:24152"/>
        <dbReference type="ChEBI" id="CHEBI:15378"/>
        <dbReference type="ChEBI" id="CHEBI:30616"/>
        <dbReference type="ChEBI" id="CHEBI:58243"/>
        <dbReference type="ChEBI" id="CHEBI:58339"/>
        <dbReference type="ChEBI" id="CHEBI:456216"/>
        <dbReference type="EC" id="2.7.1.25"/>
    </reaction>
</comment>
<evidence type="ECO:0000256" key="4">
    <source>
        <dbReference type="ARBA" id="ARBA00007008"/>
    </source>
</evidence>
<keyword evidence="10 14" id="KW-0067">ATP-binding</keyword>
<feature type="domain" description="APS kinase" evidence="16">
    <location>
        <begin position="44"/>
        <end position="194"/>
    </location>
</feature>
<feature type="active site" description="Phosphoserine intermediate" evidence="14">
    <location>
        <position position="126"/>
    </location>
</feature>
<dbReference type="EC" id="2.7.1.25" evidence="5 14"/>
<dbReference type="HAMAP" id="MF_00065">
    <property type="entry name" value="Adenylyl_sulf_kinase"/>
    <property type="match status" value="1"/>
</dbReference>
<evidence type="ECO:0000256" key="2">
    <source>
        <dbReference type="ARBA" id="ARBA00002632"/>
    </source>
</evidence>
<dbReference type="InterPro" id="IPR027417">
    <property type="entry name" value="P-loop_NTPase"/>
</dbReference>
<comment type="function">
    <text evidence="2 14 15">Catalyzes the synthesis of activated sulfate.</text>
</comment>
<proteinExistence type="inferred from homology"/>
<dbReference type="GO" id="GO:0070814">
    <property type="term" value="P:hydrogen sulfide biosynthetic process"/>
    <property type="evidence" value="ECO:0007669"/>
    <property type="project" value="UniProtKB-UniRule"/>
</dbReference>
<dbReference type="SUPFAM" id="SSF52540">
    <property type="entry name" value="P-loop containing nucleoside triphosphate hydrolases"/>
    <property type="match status" value="1"/>
</dbReference>
<dbReference type="Pfam" id="PF01583">
    <property type="entry name" value="APS_kinase"/>
    <property type="match status" value="1"/>
</dbReference>
<dbReference type="InterPro" id="IPR002891">
    <property type="entry name" value="APS"/>
</dbReference>
<evidence type="ECO:0000256" key="6">
    <source>
        <dbReference type="ARBA" id="ARBA00018163"/>
    </source>
</evidence>
<keyword evidence="7 14" id="KW-0808">Transferase</keyword>
<keyword evidence="18" id="KW-1185">Reference proteome</keyword>
<organism evidence="17 18">
    <name type="scientific">Pararobbsia alpina</name>
    <dbReference type="NCBI Taxonomy" id="621374"/>
    <lineage>
        <taxon>Bacteria</taxon>
        <taxon>Pseudomonadati</taxon>
        <taxon>Pseudomonadota</taxon>
        <taxon>Betaproteobacteria</taxon>
        <taxon>Burkholderiales</taxon>
        <taxon>Burkholderiaceae</taxon>
        <taxon>Pararobbsia</taxon>
    </lineage>
</organism>
<evidence type="ECO:0000256" key="8">
    <source>
        <dbReference type="ARBA" id="ARBA00022741"/>
    </source>
</evidence>
<accession>A0A6S7AVA6</accession>
<evidence type="ECO:0000256" key="12">
    <source>
        <dbReference type="ARBA" id="ARBA00031393"/>
    </source>
</evidence>
<evidence type="ECO:0000313" key="18">
    <source>
        <dbReference type="Proteomes" id="UP000494115"/>
    </source>
</evidence>
<dbReference type="NCBIfam" id="TIGR00455">
    <property type="entry name" value="apsK"/>
    <property type="match status" value="1"/>
</dbReference>
<keyword evidence="9 14" id="KW-0418">Kinase</keyword>
<gene>
    <name evidence="17" type="primary">cysC_1</name>
    <name evidence="14" type="synonym">cysC</name>
    <name evidence="17" type="ORF">LMG28138_00602</name>
</gene>
<evidence type="ECO:0000256" key="10">
    <source>
        <dbReference type="ARBA" id="ARBA00022840"/>
    </source>
</evidence>
<dbReference type="CDD" id="cd02027">
    <property type="entry name" value="APSK"/>
    <property type="match status" value="1"/>
</dbReference>
<dbReference type="GO" id="GO:0005524">
    <property type="term" value="F:ATP binding"/>
    <property type="evidence" value="ECO:0007669"/>
    <property type="project" value="UniProtKB-UniRule"/>
</dbReference>
<dbReference type="GO" id="GO:0000103">
    <property type="term" value="P:sulfate assimilation"/>
    <property type="evidence" value="ECO:0007669"/>
    <property type="project" value="UniProtKB-UniRule"/>
</dbReference>
<evidence type="ECO:0000256" key="5">
    <source>
        <dbReference type="ARBA" id="ARBA00012121"/>
    </source>
</evidence>
<keyword evidence="8 14" id="KW-0547">Nucleotide-binding</keyword>
<protein>
    <recommendedName>
        <fullName evidence="6 14">Adenylyl-sulfate kinase</fullName>
        <ecNumber evidence="5 14">2.7.1.25</ecNumber>
    </recommendedName>
    <alternativeName>
        <fullName evidence="12 14">APS kinase</fullName>
    </alternativeName>
    <alternativeName>
        <fullName evidence="13 14">ATP adenosine-5'-phosphosulfate 3'-phosphotransferase</fullName>
    </alternativeName>
    <alternativeName>
        <fullName evidence="11 14">Adenosine-5'-phosphosulfate kinase</fullName>
    </alternativeName>
</protein>
<reference evidence="17 18" key="1">
    <citation type="submission" date="2020-04" db="EMBL/GenBank/DDBJ databases">
        <authorList>
            <person name="De Canck E."/>
        </authorList>
    </citation>
    <scope>NUCLEOTIDE SEQUENCE [LARGE SCALE GENOMIC DNA]</scope>
    <source>
        <strain evidence="17 18">LMG 28138</strain>
    </source>
</reference>
<dbReference type="PANTHER" id="PTHR11055:SF63">
    <property type="entry name" value="ADENYLYL-SULFATE KINASE 1, CHLOROPLASTIC"/>
    <property type="match status" value="1"/>
</dbReference>
<sequence length="216" mass="23882">MMQVPIDDIMGLNATQLGPQRPPDVHWQALEVTARSRAALSGNQPCVLWFTGLSGAGKSTIANLVEKQLHAAGRPTYLLDGDDLRHGLNSDLGFSHADRSENIRRVAEVAKLMVDAGLIVLVSLISPFRAERRRARELLAPGQFIEIFVDTPLALAEERDPKGLYKRARRGELKNFTAIDSPYERPENPEIVVDTTQCHASASALQVLSVLRRVWV</sequence>
<evidence type="ECO:0000256" key="7">
    <source>
        <dbReference type="ARBA" id="ARBA00022679"/>
    </source>
</evidence>
<comment type="similarity">
    <text evidence="4 14 15">Belongs to the APS kinase family.</text>
</comment>
<dbReference type="Gene3D" id="3.40.50.300">
    <property type="entry name" value="P-loop containing nucleotide triphosphate hydrolases"/>
    <property type="match status" value="1"/>
</dbReference>
<keyword evidence="14" id="KW-0597">Phosphoprotein</keyword>
<evidence type="ECO:0000256" key="11">
    <source>
        <dbReference type="ARBA" id="ARBA00029724"/>
    </source>
</evidence>
<evidence type="ECO:0000256" key="9">
    <source>
        <dbReference type="ARBA" id="ARBA00022777"/>
    </source>
</evidence>
<dbReference type="AlphaFoldDB" id="A0A6S7AVA6"/>
<evidence type="ECO:0000259" key="16">
    <source>
        <dbReference type="Pfam" id="PF01583"/>
    </source>
</evidence>
<comment type="pathway">
    <text evidence="3 14 15">Sulfur metabolism; hydrogen sulfide biosynthesis; sulfite from sulfate: step 2/3.</text>
</comment>
<evidence type="ECO:0000256" key="13">
    <source>
        <dbReference type="ARBA" id="ARBA00031464"/>
    </source>
</evidence>
<name>A0A6S7AVA6_9BURK</name>